<proteinExistence type="predicted"/>
<reference evidence="1" key="2">
    <citation type="submission" date="2021-05" db="EMBL/GenBank/DDBJ databases">
        <title>Protein family content uncovers lineage relationships and bacterial pathway maintenance mechanisms in DPANN archaea.</title>
        <authorList>
            <person name="Castelle C.J."/>
            <person name="Meheust R."/>
            <person name="Jaffe A.L."/>
            <person name="Seitz K."/>
            <person name="Gong X."/>
            <person name="Baker B.J."/>
            <person name="Banfield J.F."/>
        </authorList>
    </citation>
    <scope>NUCLEOTIDE SEQUENCE</scope>
    <source>
        <strain evidence="1">RIFCSPLOWO2_01_FULL_AR10_48_17</strain>
    </source>
</reference>
<comment type="caution">
    <text evidence="1">The sequence shown here is derived from an EMBL/GenBank/DDBJ whole genome shotgun (WGS) entry which is preliminary data.</text>
</comment>
<reference evidence="1" key="1">
    <citation type="submission" date="2021-03" db="EMBL/GenBank/DDBJ databases">
        <authorList>
            <person name="Jaffe A."/>
        </authorList>
    </citation>
    <scope>NUCLEOTIDE SEQUENCE</scope>
    <source>
        <strain evidence="1">RIFCSPLOWO2_01_FULL_AR10_48_17</strain>
    </source>
</reference>
<gene>
    <name evidence="1" type="ORF">J4215_01685</name>
</gene>
<protein>
    <submittedName>
        <fullName evidence="1">Uncharacterized protein</fullName>
    </submittedName>
</protein>
<accession>A0A8T4L454</accession>
<name>A0A8T4L454_9ARCH</name>
<dbReference type="AlphaFoldDB" id="A0A8T4L454"/>
<evidence type="ECO:0000313" key="1">
    <source>
        <dbReference type="EMBL" id="MBS3061274.1"/>
    </source>
</evidence>
<evidence type="ECO:0000313" key="2">
    <source>
        <dbReference type="Proteomes" id="UP000675968"/>
    </source>
</evidence>
<dbReference type="Proteomes" id="UP000675968">
    <property type="component" value="Unassembled WGS sequence"/>
</dbReference>
<dbReference type="EMBL" id="JAGVWC010000008">
    <property type="protein sequence ID" value="MBS3061274.1"/>
    <property type="molecule type" value="Genomic_DNA"/>
</dbReference>
<organism evidence="1 2">
    <name type="scientific">Candidatus Iainarchaeum sp</name>
    <dbReference type="NCBI Taxonomy" id="3101447"/>
    <lineage>
        <taxon>Archaea</taxon>
        <taxon>Candidatus Iainarchaeota</taxon>
        <taxon>Candidatus Iainarchaeia</taxon>
        <taxon>Candidatus Iainarchaeales</taxon>
        <taxon>Candidatus Iainarchaeaceae</taxon>
        <taxon>Candidatus Iainarchaeum</taxon>
    </lineage>
</organism>
<sequence>MAGRIRTGWNRLKSLISPKKKAVAPEVKAPTPVPRGPVEPTAAKINGMFMRGALRSPVLLSYCVSCKADPRLVVARALKAPRARVLFESAYEDALIEARHSNPQADENAPALYIHAGQVAIEKVIEILKKKQAASKKK</sequence>